<reference evidence="3 4" key="1">
    <citation type="submission" date="2015-12" db="EMBL/GenBank/DDBJ databases">
        <title>Genome sequence of Streptomyces sp. G25.</title>
        <authorList>
            <person name="Poehlein A."/>
            <person name="Roettig A."/>
            <person name="Hiessl S."/>
            <person name="Hauschild P."/>
            <person name="Schauer J."/>
            <person name="Madkour M.H."/>
            <person name="Al-Ansari A.M."/>
            <person name="Almakishah N.H."/>
            <person name="Steinbuechel A."/>
            <person name="Daniel R."/>
        </authorList>
    </citation>
    <scope>NUCLEOTIDE SEQUENCE [LARGE SCALE GENOMIC DNA]</scope>
    <source>
        <strain evidence="4">G25(2015)</strain>
    </source>
</reference>
<evidence type="ECO:0000313" key="3">
    <source>
        <dbReference type="EMBL" id="OAH11746.1"/>
    </source>
</evidence>
<evidence type="ECO:0000313" key="4">
    <source>
        <dbReference type="Proteomes" id="UP000077381"/>
    </source>
</evidence>
<gene>
    <name evidence="3" type="ORF">STSP_49150</name>
</gene>
<dbReference type="PATRIC" id="fig|1716141.3.peg.5158"/>
<keyword evidence="4" id="KW-1185">Reference proteome</keyword>
<accession>A0A177HLX1</accession>
<dbReference type="GO" id="GO:0030246">
    <property type="term" value="F:carbohydrate binding"/>
    <property type="evidence" value="ECO:0007669"/>
    <property type="project" value="UniProtKB-KW"/>
</dbReference>
<dbReference type="EMBL" id="LOHS01000102">
    <property type="protein sequence ID" value="OAH11746.1"/>
    <property type="molecule type" value="Genomic_DNA"/>
</dbReference>
<organism evidence="3 4">
    <name type="scientific">Streptomyces jeddahensis</name>
    <dbReference type="NCBI Taxonomy" id="1716141"/>
    <lineage>
        <taxon>Bacteria</taxon>
        <taxon>Bacillati</taxon>
        <taxon>Actinomycetota</taxon>
        <taxon>Actinomycetes</taxon>
        <taxon>Kitasatosporales</taxon>
        <taxon>Streptomycetaceae</taxon>
        <taxon>Streptomyces</taxon>
    </lineage>
</organism>
<feature type="chain" id="PRO_5008063021" evidence="2">
    <location>
        <begin position="21"/>
        <end position="416"/>
    </location>
</feature>
<dbReference type="OrthoDB" id="7577450at2"/>
<name>A0A177HLX1_9ACTN</name>
<dbReference type="Proteomes" id="UP000077381">
    <property type="component" value="Unassembled WGS sequence"/>
</dbReference>
<feature type="signal peptide" evidence="2">
    <location>
        <begin position="1"/>
        <end position="20"/>
    </location>
</feature>
<dbReference type="Gene3D" id="2.80.10.50">
    <property type="match status" value="1"/>
</dbReference>
<dbReference type="RefSeq" id="WP_067281937.1">
    <property type="nucleotide sequence ID" value="NZ_LOHS01000102.1"/>
</dbReference>
<sequence length="416" mass="45508">MFRFWLIGAAVLVLGSQAYAAGAVTPDRSSRDGVVSDRTAATSVQSSRGPSDEVLLRLKAKLGEPRHYCVDIPGYPSSRDIANHREAQWALEAHTCKVGVPNQDAAILDQVISRSGLADGEIRFSRTAACVDVTFLGNGFLREDAPMVVNDCSDAASQDIMFGDDGRIRPRNAPDKCLTIGTRALEAGDRASGEHWYRRPLTFSTCDDSSPRQLWETWRVPVEARPYRPAEDRQAPSAEQQEWAVAPMPGDSGGDEVLIQLAAELGEPRHYCVDIPGYPATLDIHQHREALWALEAHTCKTGIPNEDAALLDQAISRNGIAAGEIRFTRLGACLEVSFYRDGIVREDSPMVVNDCSSEPKQDMIFGTDGRIRPALDPTKCLTVHGEAFEAGDRSPGEPWFRRPMTFTTCAPARGLS</sequence>
<feature type="compositionally biased region" description="Polar residues" evidence="1">
    <location>
        <begin position="39"/>
        <end position="48"/>
    </location>
</feature>
<dbReference type="PROSITE" id="PS50231">
    <property type="entry name" value="RICIN_B_LECTIN"/>
    <property type="match status" value="1"/>
</dbReference>
<comment type="caution">
    <text evidence="3">The sequence shown here is derived from an EMBL/GenBank/DDBJ whole genome shotgun (WGS) entry which is preliminary data.</text>
</comment>
<dbReference type="AlphaFoldDB" id="A0A177HLX1"/>
<keyword evidence="3" id="KW-0430">Lectin</keyword>
<evidence type="ECO:0000256" key="1">
    <source>
        <dbReference type="SAM" id="MobiDB-lite"/>
    </source>
</evidence>
<proteinExistence type="predicted"/>
<dbReference type="SUPFAM" id="SSF50370">
    <property type="entry name" value="Ricin B-like lectins"/>
    <property type="match status" value="2"/>
</dbReference>
<dbReference type="STRING" id="1716141.STSP_49150"/>
<protein>
    <submittedName>
        <fullName evidence="3">Ricin-type beta-trefoil lectin domain protein</fullName>
    </submittedName>
</protein>
<feature type="region of interest" description="Disordered" evidence="1">
    <location>
        <begin position="28"/>
        <end position="48"/>
    </location>
</feature>
<keyword evidence="2" id="KW-0732">Signal</keyword>
<dbReference type="InterPro" id="IPR035992">
    <property type="entry name" value="Ricin_B-like_lectins"/>
</dbReference>
<evidence type="ECO:0000256" key="2">
    <source>
        <dbReference type="SAM" id="SignalP"/>
    </source>
</evidence>